<evidence type="ECO:0000256" key="1">
    <source>
        <dbReference type="SAM" id="Coils"/>
    </source>
</evidence>
<dbReference type="PANTHER" id="PTHR21974">
    <property type="entry name" value="RE15880P"/>
    <property type="match status" value="1"/>
</dbReference>
<keyword evidence="2" id="KW-1185">Reference proteome</keyword>
<proteinExistence type="predicted"/>
<gene>
    <name evidence="3" type="primary">synr</name>
</gene>
<reference evidence="3" key="2">
    <citation type="submission" date="2025-08" db="UniProtKB">
        <authorList>
            <consortium name="RefSeq"/>
        </authorList>
    </citation>
    <scope>IDENTIFICATION</scope>
    <source>
        <strain evidence="3">14028-0561.14</strain>
        <tissue evidence="3">Whole fly</tissue>
    </source>
</reference>
<reference evidence="2" key="1">
    <citation type="submission" date="2025-05" db="UniProtKB">
        <authorList>
            <consortium name="RefSeq"/>
        </authorList>
    </citation>
    <scope>NUCLEOTIDE SEQUENCE [LARGE SCALE GENOMIC DNA]</scope>
    <source>
        <strain evidence="2">14028-0561.14</strain>
    </source>
</reference>
<keyword evidence="1" id="KW-0175">Coiled coil</keyword>
<sequence>MGCGSSMETQTNPVVTEVSSGMQSRQNAAGVTNIVEQYVRLDEQIGKLEGTCPGPRMATAEAWVDHLQSKHEAMLGLDGMDVAPLRERGRASDIEQEEVYTMGTRQGNQIVANTPTKDLAQLAYNLGVIGDSRKASMHEDFFANLSESALYLLSIRYYGELLEHTKQRLKTLVESYAELNELYVKQDGIIAYISGGTYMTRLEESIDEQLETARDTRDKLGSALEQWRICGLLLRAAANSSTQALKQWRQLARMIDPKQKLQWALDCRSLLHASMVSLEAAQLALPHVELKYLSHRQVLAVKHCNTYLITDIANKARYEHTTRVFTSYEANMSKTCTWLYETFNNTLRSDFDKAEATVSGLAKTLRDHREEIFATVRK</sequence>
<evidence type="ECO:0000313" key="3">
    <source>
        <dbReference type="RefSeq" id="XP_041632047.1"/>
    </source>
</evidence>
<accession>A0ABM3C6P4</accession>
<dbReference type="PANTHER" id="PTHR21974:SF2">
    <property type="entry name" value="RE15880P"/>
    <property type="match status" value="1"/>
</dbReference>
<name>A0ABM3C6P4_DROKI</name>
<evidence type="ECO:0000313" key="2">
    <source>
        <dbReference type="Proteomes" id="UP001652661"/>
    </source>
</evidence>
<organism evidence="2 3">
    <name type="scientific">Drosophila kikkawai</name>
    <name type="common">Fruit fly</name>
    <dbReference type="NCBI Taxonomy" id="30033"/>
    <lineage>
        <taxon>Eukaryota</taxon>
        <taxon>Metazoa</taxon>
        <taxon>Ecdysozoa</taxon>
        <taxon>Arthropoda</taxon>
        <taxon>Hexapoda</taxon>
        <taxon>Insecta</taxon>
        <taxon>Pterygota</taxon>
        <taxon>Neoptera</taxon>
        <taxon>Endopterygota</taxon>
        <taxon>Diptera</taxon>
        <taxon>Brachycera</taxon>
        <taxon>Muscomorpha</taxon>
        <taxon>Ephydroidea</taxon>
        <taxon>Drosophilidae</taxon>
        <taxon>Drosophila</taxon>
        <taxon>Sophophora</taxon>
    </lineage>
</organism>
<dbReference type="RefSeq" id="XP_041632047.1">
    <property type="nucleotide sequence ID" value="XM_041776113.2"/>
</dbReference>
<feature type="coiled-coil region" evidence="1">
    <location>
        <begin position="162"/>
        <end position="219"/>
    </location>
</feature>
<protein>
    <submittedName>
        <fullName evidence="3">Uncharacterized protein synr</fullName>
    </submittedName>
</protein>
<dbReference type="GeneID" id="108086187"/>
<dbReference type="Proteomes" id="UP001652661">
    <property type="component" value="Chromosome 2L"/>
</dbReference>